<evidence type="ECO:0000313" key="2">
    <source>
        <dbReference type="Proteomes" id="UP001201549"/>
    </source>
</evidence>
<gene>
    <name evidence="1" type="ORF">L9G74_07450</name>
</gene>
<accession>A0ABT2FJT4</accession>
<organism evidence="1 2">
    <name type="scientific">Shewanella electrica</name>
    <dbReference type="NCBI Taxonomy" id="515560"/>
    <lineage>
        <taxon>Bacteria</taxon>
        <taxon>Pseudomonadati</taxon>
        <taxon>Pseudomonadota</taxon>
        <taxon>Gammaproteobacteria</taxon>
        <taxon>Alteromonadales</taxon>
        <taxon>Shewanellaceae</taxon>
        <taxon>Shewanella</taxon>
    </lineage>
</organism>
<sequence length="71" mass="7978">MKPTYASQTPNAEHVKETSFSCRSCNRMIEIEGELLCYRGGKITALTPMNEADNCKHLLCDGWEKEPSQGK</sequence>
<protein>
    <submittedName>
        <fullName evidence="1">Uncharacterized protein</fullName>
    </submittedName>
</protein>
<name>A0ABT2FJT4_9GAMM</name>
<dbReference type="EMBL" id="JAKOGG010000004">
    <property type="protein sequence ID" value="MCS4556266.1"/>
    <property type="molecule type" value="Genomic_DNA"/>
</dbReference>
<reference evidence="2" key="1">
    <citation type="submission" date="2023-07" db="EMBL/GenBank/DDBJ databases">
        <title>Shewanella mangrovi sp. nov., an acetaldehyde- degrading bacterium isolated from mangrove sediment.</title>
        <authorList>
            <person name="Liu Y."/>
        </authorList>
    </citation>
    <scope>NUCLEOTIDE SEQUENCE [LARGE SCALE GENOMIC DNA]</scope>
    <source>
        <strain evidence="2">C32</strain>
    </source>
</reference>
<comment type="caution">
    <text evidence="1">The sequence shown here is derived from an EMBL/GenBank/DDBJ whole genome shotgun (WGS) entry which is preliminary data.</text>
</comment>
<dbReference type="Proteomes" id="UP001201549">
    <property type="component" value="Unassembled WGS sequence"/>
</dbReference>
<keyword evidence="2" id="KW-1185">Reference proteome</keyword>
<proteinExistence type="predicted"/>
<evidence type="ECO:0000313" key="1">
    <source>
        <dbReference type="EMBL" id="MCS4556266.1"/>
    </source>
</evidence>